<dbReference type="InterPro" id="IPR021556">
    <property type="entry name" value="DUF2950"/>
</dbReference>
<dbReference type="OrthoDB" id="108782at2"/>
<gene>
    <name evidence="2" type="ORF">SAMN05446927_7503</name>
</gene>
<dbReference type="AlphaFoldDB" id="A0A7Z7IGJ2"/>
<dbReference type="EMBL" id="OCSU01000003">
    <property type="protein sequence ID" value="SOE88877.1"/>
    <property type="molecule type" value="Genomic_DNA"/>
</dbReference>
<reference evidence="2 3" key="1">
    <citation type="submission" date="2017-09" db="EMBL/GenBank/DDBJ databases">
        <authorList>
            <person name="Varghese N."/>
            <person name="Submissions S."/>
        </authorList>
    </citation>
    <scope>NUCLEOTIDE SEQUENCE [LARGE SCALE GENOMIC DNA]</scope>
    <source>
        <strain evidence="2 3">OK806</strain>
    </source>
</reference>
<evidence type="ECO:0000313" key="2">
    <source>
        <dbReference type="EMBL" id="SOE88877.1"/>
    </source>
</evidence>
<proteinExistence type="predicted"/>
<dbReference type="Pfam" id="PF11453">
    <property type="entry name" value="DUF2950"/>
    <property type="match status" value="1"/>
</dbReference>
<organism evidence="2 3">
    <name type="scientific">Caballeronia arationis</name>
    <dbReference type="NCBI Taxonomy" id="1777142"/>
    <lineage>
        <taxon>Bacteria</taxon>
        <taxon>Pseudomonadati</taxon>
        <taxon>Pseudomonadota</taxon>
        <taxon>Betaproteobacteria</taxon>
        <taxon>Burkholderiales</taxon>
        <taxon>Burkholderiaceae</taxon>
        <taxon>Caballeronia</taxon>
    </lineage>
</organism>
<keyword evidence="3" id="KW-1185">Reference proteome</keyword>
<accession>A0A7Z7IGJ2</accession>
<comment type="caution">
    <text evidence="2">The sequence shown here is derived from an EMBL/GenBank/DDBJ whole genome shotgun (WGS) entry which is preliminary data.</text>
</comment>
<sequence length="319" mass="34762">MHGSGKIGTHARLLLRPAIARTLGGLALAFGLCMPPCSLAADQETFPTPEAAVSALSAALKANDETALVAIFGEAHKRLVISPDPAENRVLRENALAELNAFHALDETGPNRRTLLVGDEAWPLPIPLVREKGTWRFATELGEQEIINRRIGANEREAITVMRAYLDAQRQYATLDRNGDGVLEYARKLGSSPGKQNGLYWPADADKGEEQSPFGPLIAASSEHFKEHRAGDAYHGYHYRILTRQGKSAPGGAYSYVINGRMIAGFAMVAFPAEYGTSGVMTFIVNNNGVIYQKDRGRAPAPVTEFDPDSSWMRVDERS</sequence>
<dbReference type="Proteomes" id="UP000219522">
    <property type="component" value="Unassembled WGS sequence"/>
</dbReference>
<name>A0A7Z7IGJ2_9BURK</name>
<evidence type="ECO:0008006" key="4">
    <source>
        <dbReference type="Google" id="ProtNLM"/>
    </source>
</evidence>
<protein>
    <recommendedName>
        <fullName evidence="4">DUF2950 domain-containing protein</fullName>
    </recommendedName>
</protein>
<dbReference type="RefSeq" id="WP_062640443.1">
    <property type="nucleotide sequence ID" value="NZ_FCOG02000082.1"/>
</dbReference>
<evidence type="ECO:0000256" key="1">
    <source>
        <dbReference type="SAM" id="MobiDB-lite"/>
    </source>
</evidence>
<feature type="region of interest" description="Disordered" evidence="1">
    <location>
        <begin position="299"/>
        <end position="319"/>
    </location>
</feature>
<evidence type="ECO:0000313" key="3">
    <source>
        <dbReference type="Proteomes" id="UP000219522"/>
    </source>
</evidence>